<feature type="transmembrane region" description="Helical" evidence="6">
    <location>
        <begin position="158"/>
        <end position="181"/>
    </location>
</feature>
<dbReference type="RefSeq" id="WP_380028639.1">
    <property type="nucleotide sequence ID" value="NZ_JBHSHC010000142.1"/>
</dbReference>
<reference evidence="9" key="1">
    <citation type="journal article" date="2019" name="Int. J. Syst. Evol. Microbiol.">
        <title>The Global Catalogue of Microorganisms (GCM) 10K type strain sequencing project: providing services to taxonomists for standard genome sequencing and annotation.</title>
        <authorList>
            <consortium name="The Broad Institute Genomics Platform"/>
            <consortium name="The Broad Institute Genome Sequencing Center for Infectious Disease"/>
            <person name="Wu L."/>
            <person name="Ma J."/>
        </authorList>
    </citation>
    <scope>NUCLEOTIDE SEQUENCE [LARGE SCALE GENOMIC DNA]</scope>
    <source>
        <strain evidence="9">WYCCWR 12678</strain>
    </source>
</reference>
<dbReference type="PANTHER" id="PTHR11360">
    <property type="entry name" value="MONOCARBOXYLATE TRANSPORTER"/>
    <property type="match status" value="1"/>
</dbReference>
<organism evidence="8 9">
    <name type="scientific">Effusibacillus consociatus</name>
    <dbReference type="NCBI Taxonomy" id="1117041"/>
    <lineage>
        <taxon>Bacteria</taxon>
        <taxon>Bacillati</taxon>
        <taxon>Bacillota</taxon>
        <taxon>Bacilli</taxon>
        <taxon>Bacillales</taxon>
        <taxon>Alicyclobacillaceae</taxon>
        <taxon>Effusibacillus</taxon>
    </lineage>
</organism>
<feature type="transmembrane region" description="Helical" evidence="6">
    <location>
        <begin position="293"/>
        <end position="309"/>
    </location>
</feature>
<keyword evidence="5 6" id="KW-0472">Membrane</keyword>
<keyword evidence="4 6" id="KW-1133">Transmembrane helix</keyword>
<feature type="domain" description="Major facilitator superfamily (MFS) profile" evidence="7">
    <location>
        <begin position="9"/>
        <end position="406"/>
    </location>
</feature>
<protein>
    <submittedName>
        <fullName evidence="8">OFA family MFS transporter</fullName>
    </submittedName>
</protein>
<feature type="transmembrane region" description="Helical" evidence="6">
    <location>
        <begin position="47"/>
        <end position="64"/>
    </location>
</feature>
<accession>A0ABV9Q7G2</accession>
<dbReference type="Proteomes" id="UP001596002">
    <property type="component" value="Unassembled WGS sequence"/>
</dbReference>
<evidence type="ECO:0000256" key="3">
    <source>
        <dbReference type="ARBA" id="ARBA00022692"/>
    </source>
</evidence>
<feature type="transmembrane region" description="Helical" evidence="6">
    <location>
        <begin position="351"/>
        <end position="373"/>
    </location>
</feature>
<dbReference type="EMBL" id="JBHSHC010000142">
    <property type="protein sequence ID" value="MFC4769763.1"/>
    <property type="molecule type" value="Genomic_DNA"/>
</dbReference>
<dbReference type="InterPro" id="IPR020846">
    <property type="entry name" value="MFS_dom"/>
</dbReference>
<evidence type="ECO:0000256" key="5">
    <source>
        <dbReference type="ARBA" id="ARBA00023136"/>
    </source>
</evidence>
<keyword evidence="3 6" id="KW-0812">Transmembrane</keyword>
<sequence length="421" mass="45537">MEKVKNRWLIAAAAVGIHISIGSVYAWSVFTKPLMKEFGWDTKQVSLTFSIAILFLGLSAAFLGHFVEKHGPRKSGILAAFFFGIGMVGAGLAVKLGSLYLLYLFYGVFGGIGLGVGYITPVSTLVKWFPDRRGLATGLAIMGFGFAALLSSPIMARLILSVGIAGTFMILGIAYFILMFASAQYLSPPPKGWMPAGFKDKVESGTTQINQDLSYLTANEAVKTRRFWYLWIMLFINVTCGIAILSVASPMAQEIAKMSPIAAATMVGLLGLFNGLGRIGWASFSDFIGRPNTYTAFFVIQIIAYFLLPQSMNALLFQLLLFVIITCYGGGFSSIPAYIGDLFGTKQLGAIHGYILTAWSAAGLAGPIFAAWVRDTTKSYVGTLYVFAGLFLLALVVSMLIRLDINKLRSANEQKQPLISG</sequence>
<dbReference type="PANTHER" id="PTHR11360:SF317">
    <property type="entry name" value="MAJOR FACILITATOR SUPERFAMILY (MFS) PROFILE DOMAIN-CONTAINING PROTEIN-RELATED"/>
    <property type="match status" value="1"/>
</dbReference>
<dbReference type="CDD" id="cd17353">
    <property type="entry name" value="MFS_OFA_like"/>
    <property type="match status" value="1"/>
</dbReference>
<dbReference type="Gene3D" id="1.20.1250.20">
    <property type="entry name" value="MFS general substrate transporter like domains"/>
    <property type="match status" value="2"/>
</dbReference>
<dbReference type="Pfam" id="PF07690">
    <property type="entry name" value="MFS_1"/>
    <property type="match status" value="1"/>
</dbReference>
<feature type="transmembrane region" description="Helical" evidence="6">
    <location>
        <begin position="261"/>
        <end position="281"/>
    </location>
</feature>
<keyword evidence="9" id="KW-1185">Reference proteome</keyword>
<feature type="transmembrane region" description="Helical" evidence="6">
    <location>
        <begin position="379"/>
        <end position="401"/>
    </location>
</feature>
<dbReference type="SUPFAM" id="SSF103473">
    <property type="entry name" value="MFS general substrate transporter"/>
    <property type="match status" value="1"/>
</dbReference>
<comment type="subcellular location">
    <subcellularLocation>
        <location evidence="1">Cell membrane</location>
        <topology evidence="1">Multi-pass membrane protein</topology>
    </subcellularLocation>
</comment>
<evidence type="ECO:0000313" key="9">
    <source>
        <dbReference type="Proteomes" id="UP001596002"/>
    </source>
</evidence>
<comment type="caution">
    <text evidence="8">The sequence shown here is derived from an EMBL/GenBank/DDBJ whole genome shotgun (WGS) entry which is preliminary data.</text>
</comment>
<dbReference type="InterPro" id="IPR050327">
    <property type="entry name" value="Proton-linked_MCT"/>
</dbReference>
<feature type="transmembrane region" description="Helical" evidence="6">
    <location>
        <begin position="100"/>
        <end position="122"/>
    </location>
</feature>
<feature type="transmembrane region" description="Helical" evidence="6">
    <location>
        <begin position="7"/>
        <end position="27"/>
    </location>
</feature>
<gene>
    <name evidence="8" type="ORF">ACFO8Q_20840</name>
</gene>
<feature type="transmembrane region" description="Helical" evidence="6">
    <location>
        <begin position="134"/>
        <end position="152"/>
    </location>
</feature>
<dbReference type="InterPro" id="IPR011701">
    <property type="entry name" value="MFS"/>
</dbReference>
<evidence type="ECO:0000256" key="4">
    <source>
        <dbReference type="ARBA" id="ARBA00022989"/>
    </source>
</evidence>
<proteinExistence type="predicted"/>
<name>A0ABV9Q7G2_9BACL</name>
<feature type="transmembrane region" description="Helical" evidence="6">
    <location>
        <begin position="315"/>
        <end position="339"/>
    </location>
</feature>
<evidence type="ECO:0000313" key="8">
    <source>
        <dbReference type="EMBL" id="MFC4769763.1"/>
    </source>
</evidence>
<evidence type="ECO:0000256" key="2">
    <source>
        <dbReference type="ARBA" id="ARBA00022448"/>
    </source>
</evidence>
<evidence type="ECO:0000256" key="6">
    <source>
        <dbReference type="SAM" id="Phobius"/>
    </source>
</evidence>
<keyword evidence="2" id="KW-0813">Transport</keyword>
<feature type="transmembrane region" description="Helical" evidence="6">
    <location>
        <begin position="228"/>
        <end position="249"/>
    </location>
</feature>
<evidence type="ECO:0000256" key="1">
    <source>
        <dbReference type="ARBA" id="ARBA00004651"/>
    </source>
</evidence>
<feature type="transmembrane region" description="Helical" evidence="6">
    <location>
        <begin position="76"/>
        <end position="94"/>
    </location>
</feature>
<dbReference type="InterPro" id="IPR036259">
    <property type="entry name" value="MFS_trans_sf"/>
</dbReference>
<dbReference type="PROSITE" id="PS50850">
    <property type="entry name" value="MFS"/>
    <property type="match status" value="1"/>
</dbReference>
<evidence type="ECO:0000259" key="7">
    <source>
        <dbReference type="PROSITE" id="PS50850"/>
    </source>
</evidence>